<comment type="caution">
    <text evidence="3">The sequence shown here is derived from an EMBL/GenBank/DDBJ whole genome shotgun (WGS) entry which is preliminary data.</text>
</comment>
<keyword evidence="4" id="KW-1185">Reference proteome</keyword>
<accession>A0AAV1KRC0</accession>
<evidence type="ECO:0000313" key="3">
    <source>
        <dbReference type="EMBL" id="CAK1585025.1"/>
    </source>
</evidence>
<sequence length="91" mass="9830">MRERVDAVLDAMLRDGVIEPVDCSDCASPLVSECERAFVEVKNVLISAEVLAHYDPQRPVIVTCDASARGIGVVLSQPSDDGSRERPVAYA</sequence>
<dbReference type="SUPFAM" id="SSF56672">
    <property type="entry name" value="DNA/RNA polymerases"/>
    <property type="match status" value="1"/>
</dbReference>
<keyword evidence="1" id="KW-0511">Multifunctional enzyme</keyword>
<evidence type="ECO:0000313" key="4">
    <source>
        <dbReference type="Proteomes" id="UP001314205"/>
    </source>
</evidence>
<dbReference type="PANTHER" id="PTHR37984:SF5">
    <property type="entry name" value="PROTEIN NYNRIN-LIKE"/>
    <property type="match status" value="1"/>
</dbReference>
<dbReference type="InterPro" id="IPR043502">
    <property type="entry name" value="DNA/RNA_pol_sf"/>
</dbReference>
<dbReference type="GO" id="GO:0003824">
    <property type="term" value="F:catalytic activity"/>
    <property type="evidence" value="ECO:0007669"/>
    <property type="project" value="UniProtKB-KW"/>
</dbReference>
<protein>
    <recommendedName>
        <fullName evidence="2">Reverse transcriptase/retrotransposon-derived protein RNase H-like domain-containing protein</fullName>
    </recommendedName>
</protein>
<dbReference type="EMBL" id="CAVLGL010000077">
    <property type="protein sequence ID" value="CAK1585025.1"/>
    <property type="molecule type" value="Genomic_DNA"/>
</dbReference>
<evidence type="ECO:0000259" key="2">
    <source>
        <dbReference type="Pfam" id="PF17919"/>
    </source>
</evidence>
<dbReference type="GO" id="GO:0071897">
    <property type="term" value="P:DNA biosynthetic process"/>
    <property type="evidence" value="ECO:0007669"/>
    <property type="project" value="UniProtKB-ARBA"/>
</dbReference>
<dbReference type="Proteomes" id="UP001314205">
    <property type="component" value="Unassembled WGS sequence"/>
</dbReference>
<dbReference type="PANTHER" id="PTHR37984">
    <property type="entry name" value="PROTEIN CBG26694"/>
    <property type="match status" value="1"/>
</dbReference>
<reference evidence="3 4" key="1">
    <citation type="submission" date="2023-11" db="EMBL/GenBank/DDBJ databases">
        <authorList>
            <person name="Hedman E."/>
            <person name="Englund M."/>
            <person name="Stromberg M."/>
            <person name="Nyberg Akerstrom W."/>
            <person name="Nylinder S."/>
            <person name="Jareborg N."/>
            <person name="Kallberg Y."/>
            <person name="Kronander E."/>
        </authorList>
    </citation>
    <scope>NUCLEOTIDE SEQUENCE [LARGE SCALE GENOMIC DNA]</scope>
</reference>
<feature type="domain" description="Reverse transcriptase/retrotransposon-derived protein RNase H-like" evidence="2">
    <location>
        <begin position="32"/>
        <end position="91"/>
    </location>
</feature>
<organism evidence="3 4">
    <name type="scientific">Parnassius mnemosyne</name>
    <name type="common">clouded apollo</name>
    <dbReference type="NCBI Taxonomy" id="213953"/>
    <lineage>
        <taxon>Eukaryota</taxon>
        <taxon>Metazoa</taxon>
        <taxon>Ecdysozoa</taxon>
        <taxon>Arthropoda</taxon>
        <taxon>Hexapoda</taxon>
        <taxon>Insecta</taxon>
        <taxon>Pterygota</taxon>
        <taxon>Neoptera</taxon>
        <taxon>Endopterygota</taxon>
        <taxon>Lepidoptera</taxon>
        <taxon>Glossata</taxon>
        <taxon>Ditrysia</taxon>
        <taxon>Papilionoidea</taxon>
        <taxon>Papilionidae</taxon>
        <taxon>Parnassiinae</taxon>
        <taxon>Parnassini</taxon>
        <taxon>Parnassius</taxon>
        <taxon>Driopa</taxon>
    </lineage>
</organism>
<dbReference type="InterPro" id="IPR050951">
    <property type="entry name" value="Retrovirus_Pol_polyprotein"/>
</dbReference>
<name>A0AAV1KRC0_9NEOP</name>
<gene>
    <name evidence="3" type="ORF">PARMNEM_LOCUS6171</name>
</gene>
<dbReference type="InterPro" id="IPR041577">
    <property type="entry name" value="RT_RNaseH_2"/>
</dbReference>
<evidence type="ECO:0000256" key="1">
    <source>
        <dbReference type="ARBA" id="ARBA00023268"/>
    </source>
</evidence>
<dbReference type="AlphaFoldDB" id="A0AAV1KRC0"/>
<proteinExistence type="predicted"/>
<dbReference type="Pfam" id="PF17919">
    <property type="entry name" value="RT_RNaseH_2"/>
    <property type="match status" value="1"/>
</dbReference>